<gene>
    <name evidence="4" type="ORF">ACFFFP_09160</name>
</gene>
<feature type="domain" description="Tyr recombinase" evidence="3">
    <location>
        <begin position="1"/>
        <end position="71"/>
    </location>
</feature>
<dbReference type="Gene3D" id="1.10.443.10">
    <property type="entry name" value="Intergrase catalytic core"/>
    <property type="match status" value="1"/>
</dbReference>
<dbReference type="PROSITE" id="PS51898">
    <property type="entry name" value="TYR_RECOMBINASE"/>
    <property type="match status" value="1"/>
</dbReference>
<evidence type="ECO:0000259" key="3">
    <source>
        <dbReference type="PROSITE" id="PS51898"/>
    </source>
</evidence>
<reference evidence="4 5" key="1">
    <citation type="submission" date="2024-09" db="EMBL/GenBank/DDBJ databases">
        <authorList>
            <person name="Sun Q."/>
            <person name="Mori K."/>
        </authorList>
    </citation>
    <scope>NUCLEOTIDE SEQUENCE [LARGE SCALE GENOMIC DNA]</scope>
    <source>
        <strain evidence="4 5">NCAIM B.02340</strain>
    </source>
</reference>
<sequence>MGKALFYALQEKAGVSRITPHGLRHTYTSLALRAGLPPKVVAARLRHADPTFTVKVYQQLIEEDHRAGALSLDTLLHLNTPQTPASTEKTRATKRPSTRKQA</sequence>
<evidence type="ECO:0000256" key="2">
    <source>
        <dbReference type="SAM" id="MobiDB-lite"/>
    </source>
</evidence>
<feature type="compositionally biased region" description="Polar residues" evidence="2">
    <location>
        <begin position="78"/>
        <end position="87"/>
    </location>
</feature>
<dbReference type="Proteomes" id="UP001589830">
    <property type="component" value="Unassembled WGS sequence"/>
</dbReference>
<dbReference type="InterPro" id="IPR013762">
    <property type="entry name" value="Integrase-like_cat_sf"/>
</dbReference>
<keyword evidence="1" id="KW-0233">DNA recombination</keyword>
<dbReference type="SUPFAM" id="SSF56349">
    <property type="entry name" value="DNA breaking-rejoining enzymes"/>
    <property type="match status" value="1"/>
</dbReference>
<organism evidence="4 5">
    <name type="scientific">Thermus composti</name>
    <dbReference type="NCBI Taxonomy" id="532059"/>
    <lineage>
        <taxon>Bacteria</taxon>
        <taxon>Thermotogati</taxon>
        <taxon>Deinococcota</taxon>
        <taxon>Deinococci</taxon>
        <taxon>Thermales</taxon>
        <taxon>Thermaceae</taxon>
        <taxon>Thermus</taxon>
    </lineage>
</organism>
<keyword evidence="5" id="KW-1185">Reference proteome</keyword>
<name>A0ABV6Q2J0_9DEIN</name>
<dbReference type="InterPro" id="IPR011010">
    <property type="entry name" value="DNA_brk_join_enz"/>
</dbReference>
<evidence type="ECO:0000313" key="5">
    <source>
        <dbReference type="Proteomes" id="UP001589830"/>
    </source>
</evidence>
<dbReference type="InterPro" id="IPR002104">
    <property type="entry name" value="Integrase_catalytic"/>
</dbReference>
<dbReference type="Pfam" id="PF00589">
    <property type="entry name" value="Phage_integrase"/>
    <property type="match status" value="1"/>
</dbReference>
<evidence type="ECO:0000313" key="4">
    <source>
        <dbReference type="EMBL" id="MFC0596329.1"/>
    </source>
</evidence>
<protein>
    <submittedName>
        <fullName evidence="4">Tyrosine-type recombinase/integrase</fullName>
    </submittedName>
</protein>
<evidence type="ECO:0000256" key="1">
    <source>
        <dbReference type="ARBA" id="ARBA00023172"/>
    </source>
</evidence>
<dbReference type="EMBL" id="JBHLTW010000039">
    <property type="protein sequence ID" value="MFC0596329.1"/>
    <property type="molecule type" value="Genomic_DNA"/>
</dbReference>
<comment type="caution">
    <text evidence="4">The sequence shown here is derived from an EMBL/GenBank/DDBJ whole genome shotgun (WGS) entry which is preliminary data.</text>
</comment>
<feature type="region of interest" description="Disordered" evidence="2">
    <location>
        <begin position="78"/>
        <end position="102"/>
    </location>
</feature>
<proteinExistence type="predicted"/>
<feature type="compositionally biased region" description="Basic residues" evidence="2">
    <location>
        <begin position="92"/>
        <end position="102"/>
    </location>
</feature>
<accession>A0ABV6Q2J0</accession>
<dbReference type="RefSeq" id="WP_385884405.1">
    <property type="nucleotide sequence ID" value="NZ_JBHLTW010000039.1"/>
</dbReference>